<dbReference type="OrthoDB" id="6512834at2759"/>
<evidence type="ECO:0000313" key="2">
    <source>
        <dbReference type="Proteomes" id="UP000694843"/>
    </source>
</evidence>
<sequence length="545" mass="61574">MTEVPGSGESLGLSEHITFPTVFESFPGYTNSRKAKKSRYAQYHDEGNWADTFLIDETTLPPSLRNALHQQKALQKAHLTLLMDHLYHGITRFTFYPTPSQYKSIAIKIVEKYPYLVPLPFAESVIYWRTRLSEKLRNTRKRRDLEVPAVEAYRKRRQSMMVKTAEPSASSQNESSASQIDDHLKRTPKSKQTFGVVNCPTLDCSADDDSEMTQHKEVMLNDFKNNENDRQKINDLMNKTFPYRRRLIVTGMINVQQLKNDFPYLFDEQQIILEFRRLTGLDILEVMTQRLMAYAPAILRLAKDDMGFTTILDPPPNEKLKEGRCCRAIFHLPSLLKERSQLGCAIPASPANDDRAPYLLVEFPWASTPGATSVDGSYSGSFPFEGPAMNEQDAGALPTANSSVDISLHDSVLSAVAPVHFLEDTSEESFAEWKSTVDKALSSAFPPVERRLNDHVSAIDTTIQVVADKIHVCSTKGLLKGVVLWLALYYILNRSYPSCYKNTLTFLQKTVLGVKDSIKTPMAVTALTIKLNDLLNKDYTQQVIN</sequence>
<name>A0A8B7P361_HYAAZ</name>
<dbReference type="GeneID" id="108675922"/>
<keyword evidence="2" id="KW-1185">Reference proteome</keyword>
<feature type="region of interest" description="Disordered" evidence="1">
    <location>
        <begin position="157"/>
        <end position="181"/>
    </location>
</feature>
<organism evidence="2 3">
    <name type="scientific">Hyalella azteca</name>
    <name type="common">Amphipod</name>
    <dbReference type="NCBI Taxonomy" id="294128"/>
    <lineage>
        <taxon>Eukaryota</taxon>
        <taxon>Metazoa</taxon>
        <taxon>Ecdysozoa</taxon>
        <taxon>Arthropoda</taxon>
        <taxon>Crustacea</taxon>
        <taxon>Multicrustacea</taxon>
        <taxon>Malacostraca</taxon>
        <taxon>Eumalacostraca</taxon>
        <taxon>Peracarida</taxon>
        <taxon>Amphipoda</taxon>
        <taxon>Senticaudata</taxon>
        <taxon>Talitrida</taxon>
        <taxon>Talitroidea</taxon>
        <taxon>Hyalellidae</taxon>
        <taxon>Hyalella</taxon>
    </lineage>
</organism>
<feature type="compositionally biased region" description="Low complexity" evidence="1">
    <location>
        <begin position="165"/>
        <end position="179"/>
    </location>
</feature>
<dbReference type="PANTHER" id="PTHR31025">
    <property type="entry name" value="SI:CH211-196P9.1-RELATED"/>
    <property type="match status" value="1"/>
</dbReference>
<evidence type="ECO:0000313" key="3">
    <source>
        <dbReference type="RefSeq" id="XP_018019466.1"/>
    </source>
</evidence>
<evidence type="ECO:0000256" key="1">
    <source>
        <dbReference type="SAM" id="MobiDB-lite"/>
    </source>
</evidence>
<dbReference type="RefSeq" id="XP_018019466.1">
    <property type="nucleotide sequence ID" value="XM_018163977.2"/>
</dbReference>
<gene>
    <name evidence="3" type="primary">LOC108675922</name>
</gene>
<reference evidence="3" key="1">
    <citation type="submission" date="2025-08" db="UniProtKB">
        <authorList>
            <consortium name="RefSeq"/>
        </authorList>
    </citation>
    <scope>IDENTIFICATION</scope>
    <source>
        <tissue evidence="3">Whole organism</tissue>
    </source>
</reference>
<dbReference type="AlphaFoldDB" id="A0A8B7P361"/>
<dbReference type="PANTHER" id="PTHR31025:SF9">
    <property type="entry name" value="SI:DKEY-286J15.1"/>
    <property type="match status" value="1"/>
</dbReference>
<dbReference type="KEGG" id="hazt:108675922"/>
<accession>A0A8B7P361</accession>
<protein>
    <submittedName>
        <fullName evidence="3">Uncharacterized protein LOC108675922 isoform X1</fullName>
    </submittedName>
</protein>
<proteinExistence type="predicted"/>
<dbReference type="Proteomes" id="UP000694843">
    <property type="component" value="Unplaced"/>
</dbReference>